<dbReference type="Gene3D" id="3.10.450.50">
    <property type="match status" value="1"/>
</dbReference>
<dbReference type="AlphaFoldDB" id="A0A1Y5PIP4"/>
<evidence type="ECO:0000313" key="2">
    <source>
        <dbReference type="EMBL" id="SBS78543.1"/>
    </source>
</evidence>
<accession>A0A1Y5PIP4</accession>
<dbReference type="InterPro" id="IPR037401">
    <property type="entry name" value="SnoaL-like"/>
</dbReference>
<gene>
    <name evidence="2" type="ORF">MHPYR_60031</name>
</gene>
<proteinExistence type="predicted"/>
<dbReference type="Pfam" id="PF12680">
    <property type="entry name" value="SnoaL_2"/>
    <property type="match status" value="1"/>
</dbReference>
<dbReference type="PANTHER" id="PTHR41252:SF1">
    <property type="entry name" value="BLR2505 PROTEIN"/>
    <property type="match status" value="1"/>
</dbReference>
<protein>
    <recommendedName>
        <fullName evidence="1">SnoaL-like domain-containing protein</fullName>
    </recommendedName>
</protein>
<feature type="domain" description="SnoaL-like" evidence="1">
    <location>
        <begin position="12"/>
        <end position="117"/>
    </location>
</feature>
<dbReference type="SUPFAM" id="SSF54427">
    <property type="entry name" value="NTF2-like"/>
    <property type="match status" value="1"/>
</dbReference>
<dbReference type="EMBL" id="FLQS01000056">
    <property type="protein sequence ID" value="SBS78543.1"/>
    <property type="molecule type" value="Genomic_DNA"/>
</dbReference>
<sequence>MTSQTEDSRAIVVKFVDAFGDQRFDDARSLLHDEFVAHAAGDVPYSGDYRGSAGFLELVTKMSEALEVTPTSEMRFVADGDTVVLHYRLKFTGRVSGKSAEMSMAEVFTVRDGFITELDVFYKNPSAVQALLGGPATSGVP</sequence>
<dbReference type="PANTHER" id="PTHR41252">
    <property type="entry name" value="BLR2505 PROTEIN"/>
    <property type="match status" value="1"/>
</dbReference>
<name>A0A1Y5PIP4_9MYCO</name>
<organism evidence="2">
    <name type="scientific">uncultured Mycobacterium sp</name>
    <dbReference type="NCBI Taxonomy" id="171292"/>
    <lineage>
        <taxon>Bacteria</taxon>
        <taxon>Bacillati</taxon>
        <taxon>Actinomycetota</taxon>
        <taxon>Actinomycetes</taxon>
        <taxon>Mycobacteriales</taxon>
        <taxon>Mycobacteriaceae</taxon>
        <taxon>Mycobacterium</taxon>
        <taxon>environmental samples</taxon>
    </lineage>
</organism>
<reference evidence="2" key="1">
    <citation type="submission" date="2016-03" db="EMBL/GenBank/DDBJ databases">
        <authorList>
            <person name="Ploux O."/>
        </authorList>
    </citation>
    <scope>NUCLEOTIDE SEQUENCE</scope>
    <source>
        <strain evidence="2">UC10</strain>
    </source>
</reference>
<evidence type="ECO:0000259" key="1">
    <source>
        <dbReference type="Pfam" id="PF12680"/>
    </source>
</evidence>
<dbReference type="InterPro" id="IPR032710">
    <property type="entry name" value="NTF2-like_dom_sf"/>
</dbReference>